<dbReference type="Proteomes" id="UP001519460">
    <property type="component" value="Unassembled WGS sequence"/>
</dbReference>
<accession>A0ABD0LI74</accession>
<keyword evidence="3" id="KW-1185">Reference proteome</keyword>
<evidence type="ECO:0000313" key="2">
    <source>
        <dbReference type="EMBL" id="KAK7499175.1"/>
    </source>
</evidence>
<gene>
    <name evidence="2" type="ORF">BaRGS_00009722</name>
</gene>
<dbReference type="AlphaFoldDB" id="A0ABD0LI74"/>
<evidence type="ECO:0000256" key="1">
    <source>
        <dbReference type="SAM" id="MobiDB-lite"/>
    </source>
</evidence>
<protein>
    <submittedName>
        <fullName evidence="2">Uncharacterized protein</fullName>
    </submittedName>
</protein>
<evidence type="ECO:0000313" key="3">
    <source>
        <dbReference type="Proteomes" id="UP001519460"/>
    </source>
</evidence>
<reference evidence="2 3" key="1">
    <citation type="journal article" date="2023" name="Sci. Data">
        <title>Genome assembly of the Korean intertidal mud-creeper Batillaria attramentaria.</title>
        <authorList>
            <person name="Patra A.K."/>
            <person name="Ho P.T."/>
            <person name="Jun S."/>
            <person name="Lee S.J."/>
            <person name="Kim Y."/>
            <person name="Won Y.J."/>
        </authorList>
    </citation>
    <scope>NUCLEOTIDE SEQUENCE [LARGE SCALE GENOMIC DNA]</scope>
    <source>
        <strain evidence="2">Wonlab-2016</strain>
    </source>
</reference>
<feature type="region of interest" description="Disordered" evidence="1">
    <location>
        <begin position="1"/>
        <end position="33"/>
    </location>
</feature>
<comment type="caution">
    <text evidence="2">The sequence shown here is derived from an EMBL/GenBank/DDBJ whole genome shotgun (WGS) entry which is preliminary data.</text>
</comment>
<sequence length="145" mass="15864">MPTLPPSLQMTNSDDTSPSVPSHSTPNSCSLDSTVSTVPNDSFTSVAVLYNTEVHTDRKKQGNFAEGGIRSTGKFLDAELPIPLLTSIDTPLREIPRGKEDNMIFQVSNSVNTVRVAKGKTSIFIDDCRAWTGYISSKTIYYMDV</sequence>
<proteinExistence type="predicted"/>
<dbReference type="EMBL" id="JACVVK020000046">
    <property type="protein sequence ID" value="KAK7499175.1"/>
    <property type="molecule type" value="Genomic_DNA"/>
</dbReference>
<organism evidence="2 3">
    <name type="scientific">Batillaria attramentaria</name>
    <dbReference type="NCBI Taxonomy" id="370345"/>
    <lineage>
        <taxon>Eukaryota</taxon>
        <taxon>Metazoa</taxon>
        <taxon>Spiralia</taxon>
        <taxon>Lophotrochozoa</taxon>
        <taxon>Mollusca</taxon>
        <taxon>Gastropoda</taxon>
        <taxon>Caenogastropoda</taxon>
        <taxon>Sorbeoconcha</taxon>
        <taxon>Cerithioidea</taxon>
        <taxon>Batillariidae</taxon>
        <taxon>Batillaria</taxon>
    </lineage>
</organism>
<name>A0ABD0LI74_9CAEN</name>